<dbReference type="WBParaSite" id="Pan_g21248.t1">
    <property type="protein sequence ID" value="Pan_g21248.t1"/>
    <property type="gene ID" value="Pan_g21248"/>
</dbReference>
<proteinExistence type="predicted"/>
<feature type="compositionally biased region" description="Polar residues" evidence="1">
    <location>
        <begin position="30"/>
        <end position="41"/>
    </location>
</feature>
<feature type="compositionally biased region" description="Polar residues" evidence="1">
    <location>
        <begin position="85"/>
        <end position="109"/>
    </location>
</feature>
<feature type="compositionally biased region" description="Polar residues" evidence="1">
    <location>
        <begin position="127"/>
        <end position="146"/>
    </location>
</feature>
<feature type="compositionally biased region" description="Polar residues" evidence="1">
    <location>
        <begin position="9"/>
        <end position="18"/>
    </location>
</feature>
<feature type="region of interest" description="Disordered" evidence="1">
    <location>
        <begin position="1"/>
        <end position="41"/>
    </location>
</feature>
<reference evidence="4" key="2">
    <citation type="submission" date="2020-10" db="UniProtKB">
        <authorList>
            <consortium name="WormBaseParasite"/>
        </authorList>
    </citation>
    <scope>IDENTIFICATION</scope>
</reference>
<keyword evidence="2" id="KW-1133">Transmembrane helix</keyword>
<keyword evidence="3" id="KW-1185">Reference proteome</keyword>
<dbReference type="AlphaFoldDB" id="A0A7E4VI84"/>
<evidence type="ECO:0000313" key="3">
    <source>
        <dbReference type="Proteomes" id="UP000492821"/>
    </source>
</evidence>
<keyword evidence="2" id="KW-0472">Membrane</keyword>
<feature type="region of interest" description="Disordered" evidence="1">
    <location>
        <begin position="76"/>
        <end position="162"/>
    </location>
</feature>
<reference evidence="3" key="1">
    <citation type="journal article" date="2013" name="Genetics">
        <title>The draft genome and transcriptome of Panagrellus redivivus are shaped by the harsh demands of a free-living lifestyle.</title>
        <authorList>
            <person name="Srinivasan J."/>
            <person name="Dillman A.R."/>
            <person name="Macchietto M.G."/>
            <person name="Heikkinen L."/>
            <person name="Lakso M."/>
            <person name="Fracchia K.M."/>
            <person name="Antoshechkin I."/>
            <person name="Mortazavi A."/>
            <person name="Wong G."/>
            <person name="Sternberg P.W."/>
        </authorList>
    </citation>
    <scope>NUCLEOTIDE SEQUENCE [LARGE SCALE GENOMIC DNA]</scope>
    <source>
        <strain evidence="3">MT8872</strain>
    </source>
</reference>
<evidence type="ECO:0000256" key="2">
    <source>
        <dbReference type="SAM" id="Phobius"/>
    </source>
</evidence>
<evidence type="ECO:0000256" key="1">
    <source>
        <dbReference type="SAM" id="MobiDB-lite"/>
    </source>
</evidence>
<dbReference type="Proteomes" id="UP000492821">
    <property type="component" value="Unassembled WGS sequence"/>
</dbReference>
<name>A0A7E4VI84_PANRE</name>
<sequence>MPTPVLHRSTLSTSTYPSAQLVRELPPPSNENTANDGTSQPSTILNTVVVTSVVLACGIVIVGAVFWLRYRKLYSRRKNQPPAQPEQNQGEDVTPRSESSPASSGQEASGRSAPKIEPQPRSDNESAKQNVNSNMASPDCQSNRYSSVKPANDEHQRAMGSN</sequence>
<accession>A0A7E4VI84</accession>
<protein>
    <submittedName>
        <fullName evidence="4">Transmembrane protein</fullName>
    </submittedName>
</protein>
<organism evidence="3 4">
    <name type="scientific">Panagrellus redivivus</name>
    <name type="common">Microworm</name>
    <dbReference type="NCBI Taxonomy" id="6233"/>
    <lineage>
        <taxon>Eukaryota</taxon>
        <taxon>Metazoa</taxon>
        <taxon>Ecdysozoa</taxon>
        <taxon>Nematoda</taxon>
        <taxon>Chromadorea</taxon>
        <taxon>Rhabditida</taxon>
        <taxon>Tylenchina</taxon>
        <taxon>Panagrolaimomorpha</taxon>
        <taxon>Panagrolaimoidea</taxon>
        <taxon>Panagrolaimidae</taxon>
        <taxon>Panagrellus</taxon>
    </lineage>
</organism>
<feature type="transmembrane region" description="Helical" evidence="2">
    <location>
        <begin position="44"/>
        <end position="68"/>
    </location>
</feature>
<evidence type="ECO:0000313" key="4">
    <source>
        <dbReference type="WBParaSite" id="Pan_g21248.t1"/>
    </source>
</evidence>
<feature type="compositionally biased region" description="Basic and acidic residues" evidence="1">
    <location>
        <begin position="151"/>
        <end position="162"/>
    </location>
</feature>
<keyword evidence="2" id="KW-0812">Transmembrane</keyword>